<dbReference type="KEGG" id="ppla:BBI15_01355"/>
<organism evidence="1 2">
    <name type="scientific">Planococcus plakortidis</name>
    <dbReference type="NCBI Taxonomy" id="1038856"/>
    <lineage>
        <taxon>Bacteria</taxon>
        <taxon>Bacillati</taxon>
        <taxon>Bacillota</taxon>
        <taxon>Bacilli</taxon>
        <taxon>Bacillales</taxon>
        <taxon>Caryophanaceae</taxon>
        <taxon>Planococcus</taxon>
    </lineage>
</organism>
<evidence type="ECO:0008006" key="3">
    <source>
        <dbReference type="Google" id="ProtNLM"/>
    </source>
</evidence>
<dbReference type="OrthoDB" id="1898893at2"/>
<name>A0A1C7E667_9BACL</name>
<dbReference type="Proteomes" id="UP000092650">
    <property type="component" value="Chromosome"/>
</dbReference>
<protein>
    <recommendedName>
        <fullName evidence="3">Helicase ATP-binding domain-containing protein</fullName>
    </recommendedName>
</protein>
<proteinExistence type="predicted"/>
<dbReference type="EMBL" id="CP016539">
    <property type="protein sequence ID" value="ANU18967.1"/>
    <property type="molecule type" value="Genomic_DNA"/>
</dbReference>
<gene>
    <name evidence="1" type="ORF">BBI15_01355</name>
</gene>
<dbReference type="AlphaFoldDB" id="A0A1C7E667"/>
<evidence type="ECO:0000313" key="1">
    <source>
        <dbReference type="EMBL" id="ANU18967.1"/>
    </source>
</evidence>
<keyword evidence="2" id="KW-1185">Reference proteome</keyword>
<dbReference type="RefSeq" id="WP_068868731.1">
    <property type="nucleotide sequence ID" value="NZ_CP016539.2"/>
</dbReference>
<reference evidence="1" key="1">
    <citation type="submission" date="2016-10" db="EMBL/GenBank/DDBJ databases">
        <authorList>
            <person name="See-Too W.S."/>
        </authorList>
    </citation>
    <scope>NUCLEOTIDE SEQUENCE [LARGE SCALE GENOMIC DNA]</scope>
    <source>
        <strain evidence="1">DSM 23997</strain>
    </source>
</reference>
<evidence type="ECO:0000313" key="2">
    <source>
        <dbReference type="Proteomes" id="UP000092650"/>
    </source>
</evidence>
<sequence>METLFKKREKITVVDSIMGSGKTSWAIQFINESPEMNKFIFITPYLSEIQRVIKNSSKTFIQPEQKGKRSKLASLKQAIVNGQNIASTHALFKKCDAELLQLLEAENYILILDEVMDVIDEINMTKDDIKILLNSVDDSGDAIVSVGNKGKVIWNAKNYDSGNYQSIRNIANSGNLVLFEESKMYWLFPTDVFKAFNEVYILTYMFKGQVQSYYYQLFNIKYTFQSVGFEKERGYYLKEYGGRMTENRQELKKLISIFYSTPSSNRDINKIGEKFNAFSKSYLTDHLKNLKYRELIKNNCYNFYRHKMNRSTKLVIWTTFKDYQKIIMPAGLKKGFVPINARATNEYADANTCIYLSNRYMNPMIKRFFQSHGIKVNEEAFALSELLQWLFRSAIRNEEPINVYIPSSRMRILLEKYLNNEI</sequence>
<dbReference type="STRING" id="1038856.BBI15_01355"/>
<accession>A0A1C7E667</accession>